<dbReference type="Pfam" id="PF04230">
    <property type="entry name" value="PS_pyruv_trans"/>
    <property type="match status" value="1"/>
</dbReference>
<gene>
    <name evidence="2" type="ORF">CWI80_04200</name>
</gene>
<name>A0A432Z9H8_9GAMM</name>
<dbReference type="PANTHER" id="PTHR36836:SF1">
    <property type="entry name" value="COLANIC ACID BIOSYNTHESIS PROTEIN WCAK"/>
    <property type="match status" value="1"/>
</dbReference>
<keyword evidence="2" id="KW-0808">Transferase</keyword>
<comment type="caution">
    <text evidence="2">The sequence shown here is derived from an EMBL/GenBank/DDBJ whole genome shotgun (WGS) entry which is preliminary data.</text>
</comment>
<organism evidence="2 3">
    <name type="scientific">Pseudidiomarina sediminum</name>
    <dbReference type="NCBI Taxonomy" id="431675"/>
    <lineage>
        <taxon>Bacteria</taxon>
        <taxon>Pseudomonadati</taxon>
        <taxon>Pseudomonadota</taxon>
        <taxon>Gammaproteobacteria</taxon>
        <taxon>Alteromonadales</taxon>
        <taxon>Idiomarinaceae</taxon>
        <taxon>Pseudidiomarina</taxon>
    </lineage>
</organism>
<sequence>MLTVEVKGISFANKGAELMLHAIIAQFEERGVAARFVVEPHGPYQRRASYGLWQKTRYIRKRINWLAPMKLLPQRLRTMFGMVNESDIDVVLDASGFSYGDQWSPAVARDRLASSIGKLRRKGKPVVVLPQALGPFEKEASKAVFKPILTQASLVFARDQHSFQYCLDLLGCDAENKPAHLAKCPDFTNLIKGIACDSWDAQLHQTCFIPNAQMLAKRQDDGQYVAFMVAALRAAQEAGAKPFLLIHEADADRQLARDINAQLATPVPVLDPGHALKIKWVIGQSRLVVSSRFHGLVSALSQGIPVLATGWSHKYQELLGDYECAEQLFDVNQDAEKAVENLRLLLTDAARYSELQATVQAAGDWQREAAKQMWDAVFALFEKR</sequence>
<dbReference type="AlphaFoldDB" id="A0A432Z9H8"/>
<protein>
    <submittedName>
        <fullName evidence="2">Polysaccharide pyruvyl transferase family protein</fullName>
    </submittedName>
</protein>
<dbReference type="STRING" id="1122124.GCA_000423165_00557"/>
<dbReference type="Proteomes" id="UP000287022">
    <property type="component" value="Unassembled WGS sequence"/>
</dbReference>
<dbReference type="InterPro" id="IPR007345">
    <property type="entry name" value="Polysacch_pyruvyl_Trfase"/>
</dbReference>
<reference evidence="3" key="1">
    <citation type="journal article" date="2018" name="Front. Microbiol.">
        <title>Genome-Based Analysis Reveals the Taxonomy and Diversity of the Family Idiomarinaceae.</title>
        <authorList>
            <person name="Liu Y."/>
            <person name="Lai Q."/>
            <person name="Shao Z."/>
        </authorList>
    </citation>
    <scope>NUCLEOTIDE SEQUENCE [LARGE SCALE GENOMIC DNA]</scope>
    <source>
        <strain evidence="3">c121</strain>
    </source>
</reference>
<dbReference type="GO" id="GO:0016740">
    <property type="term" value="F:transferase activity"/>
    <property type="evidence" value="ECO:0007669"/>
    <property type="project" value="UniProtKB-KW"/>
</dbReference>
<dbReference type="EMBL" id="PIQE01000001">
    <property type="protein sequence ID" value="RUO74549.1"/>
    <property type="molecule type" value="Genomic_DNA"/>
</dbReference>
<evidence type="ECO:0000259" key="1">
    <source>
        <dbReference type="Pfam" id="PF04230"/>
    </source>
</evidence>
<dbReference type="RefSeq" id="WP_051207068.1">
    <property type="nucleotide sequence ID" value="NZ_PIQE01000001.1"/>
</dbReference>
<dbReference type="SUPFAM" id="SSF53756">
    <property type="entry name" value="UDP-Glycosyltransferase/glycogen phosphorylase"/>
    <property type="match status" value="1"/>
</dbReference>
<evidence type="ECO:0000313" key="2">
    <source>
        <dbReference type="EMBL" id="RUO74549.1"/>
    </source>
</evidence>
<feature type="domain" description="Polysaccharide pyruvyl transferase" evidence="1">
    <location>
        <begin position="13"/>
        <end position="313"/>
    </location>
</feature>
<keyword evidence="3" id="KW-1185">Reference proteome</keyword>
<evidence type="ECO:0000313" key="3">
    <source>
        <dbReference type="Proteomes" id="UP000287022"/>
    </source>
</evidence>
<accession>A0A432Z9H8</accession>
<dbReference type="PANTHER" id="PTHR36836">
    <property type="entry name" value="COLANIC ACID BIOSYNTHESIS PROTEIN WCAK"/>
    <property type="match status" value="1"/>
</dbReference>
<proteinExistence type="predicted"/>